<sequence>WIHSLQIFLQILQQQKVHASRSCICLVCGNACKIDGQKCWNKISISREDRLKIDILQVLI</sequence>
<dbReference type="AlphaFoldDB" id="I4DSG5"/>
<dbReference type="EMBL" id="AK405745">
    <property type="protein sequence ID" value="BAM20855.1"/>
    <property type="molecule type" value="mRNA"/>
</dbReference>
<accession>I4DSG5</accession>
<proteinExistence type="evidence at transcript level"/>
<organism evidence="1">
    <name type="scientific">Papilio polytes</name>
    <name type="common">Common mormon</name>
    <name type="synonym">Swallowtail butterfly</name>
    <dbReference type="NCBI Taxonomy" id="76194"/>
    <lineage>
        <taxon>Eukaryota</taxon>
        <taxon>Metazoa</taxon>
        <taxon>Ecdysozoa</taxon>
        <taxon>Arthropoda</taxon>
        <taxon>Hexapoda</taxon>
        <taxon>Insecta</taxon>
        <taxon>Pterygota</taxon>
        <taxon>Neoptera</taxon>
        <taxon>Endopterygota</taxon>
        <taxon>Lepidoptera</taxon>
        <taxon>Glossata</taxon>
        <taxon>Ditrysia</taxon>
        <taxon>Papilionoidea</taxon>
        <taxon>Papilionidae</taxon>
        <taxon>Papilioninae</taxon>
        <taxon>Papilio</taxon>
    </lineage>
</organism>
<feature type="non-terminal residue" evidence="1">
    <location>
        <position position="1"/>
    </location>
</feature>
<evidence type="ECO:0000313" key="1">
    <source>
        <dbReference type="EMBL" id="BAM20855.1"/>
    </source>
</evidence>
<reference evidence="1" key="1">
    <citation type="journal article" date="2012" name="BMC Biol.">
        <title>Comprehensive microarray-based analysis for stage-specific larval camouflage pattern-associated genes in the swallowtail butterfly, Papilio xuthus.</title>
        <authorList>
            <person name="Futahashi R."/>
            <person name="Shirataki H."/>
            <person name="Narita T."/>
            <person name="Mita K."/>
            <person name="Fujiwara H."/>
        </authorList>
    </citation>
    <scope>NUCLEOTIDE SEQUENCE</scope>
    <source>
        <tissue evidence="1">Epidermis</tissue>
    </source>
</reference>
<name>I4DSG5_PAPPL</name>
<protein>
    <submittedName>
        <fullName evidence="1">Uncharacterized protein</fullName>
    </submittedName>
</protein>